<dbReference type="RefSeq" id="WP_198484779.1">
    <property type="nucleotide sequence ID" value="NZ_CP065997.1"/>
</dbReference>
<name>A0A7T4B2W4_9BURK</name>
<organism evidence="1 2">
    <name type="scientific">Achromobacter deleyi</name>
    <dbReference type="NCBI Taxonomy" id="1353891"/>
    <lineage>
        <taxon>Bacteria</taxon>
        <taxon>Pseudomonadati</taxon>
        <taxon>Pseudomonadota</taxon>
        <taxon>Betaproteobacteria</taxon>
        <taxon>Burkholderiales</taxon>
        <taxon>Alcaligenaceae</taxon>
        <taxon>Achromobacter</taxon>
    </lineage>
</organism>
<proteinExistence type="predicted"/>
<reference evidence="1 2" key="1">
    <citation type="submission" date="2020-12" db="EMBL/GenBank/DDBJ databases">
        <title>FDA dAtabase for Regulatory Grade micrObial Sequences (FDA-ARGOS): Supporting development and validation of Infectious Disease Dx tests.</title>
        <authorList>
            <person name="Sproer C."/>
            <person name="Gronow S."/>
            <person name="Severitt S."/>
            <person name="Schroder I."/>
            <person name="Tallon L."/>
            <person name="Sadzewicz L."/>
            <person name="Zhao X."/>
            <person name="Boylan J."/>
            <person name="Ott S."/>
            <person name="Bowen H."/>
            <person name="Vavikolanu K."/>
            <person name="Mehta A."/>
            <person name="Aluvathingal J."/>
            <person name="Nadendla S."/>
            <person name="Lowell S."/>
            <person name="Myers T."/>
            <person name="Yan Y."/>
            <person name="Sichtig H."/>
        </authorList>
    </citation>
    <scope>NUCLEOTIDE SEQUENCE [LARGE SCALE GENOMIC DNA]</scope>
    <source>
        <strain evidence="1 2">FDAARGOS_1050</strain>
    </source>
</reference>
<dbReference type="EMBL" id="CP065997">
    <property type="protein sequence ID" value="QQB34691.1"/>
    <property type="molecule type" value="Genomic_DNA"/>
</dbReference>
<protein>
    <recommendedName>
        <fullName evidence="3">Phage tail collar domain-containing protein</fullName>
    </recommendedName>
</protein>
<evidence type="ECO:0008006" key="3">
    <source>
        <dbReference type="Google" id="ProtNLM"/>
    </source>
</evidence>
<dbReference type="Proteomes" id="UP000595231">
    <property type="component" value="Chromosome"/>
</dbReference>
<evidence type="ECO:0000313" key="2">
    <source>
        <dbReference type="Proteomes" id="UP000595231"/>
    </source>
</evidence>
<gene>
    <name evidence="1" type="ORF">I6I07_29700</name>
</gene>
<dbReference type="SUPFAM" id="SSF88874">
    <property type="entry name" value="Receptor-binding domain of short tail fibre protein gp12"/>
    <property type="match status" value="1"/>
</dbReference>
<evidence type="ECO:0000313" key="1">
    <source>
        <dbReference type="EMBL" id="QQB34691.1"/>
    </source>
</evidence>
<dbReference type="AlphaFoldDB" id="A0A7T4B2W4"/>
<sequence length="346" mass="36450">MAINQILPFGTVSGANVLAPADYQALAARLGGFSVGTAKSKELNTVWRQASFVAAMIGQYIADKAGQDVLDNGDLAALQAKFVAALAASPALTGVPTAPTAAAGTNTDQLATTRFVTQQLSQTIPWMSQANLPTTDKGPIYVAERKDIWTWVNTAYYTGYRSPLCGAIEYGHTTSPLPWQLDAMGGRVLKSDHPRLLAYAQENALLVPAASWAAGALVYADEGTQIRLPDLQNMFLRFTGADVDTANARLLGKRQADAAQRVTGSWMVRPFGTNESPDIAGILNSSQGAISVTSREGSGGAGRVTPLANDAGGGVQDLVVFDSSRVSRTSAETRPTNIAAVPRLHM</sequence>
<accession>A0A7T4B2W4</accession>